<evidence type="ECO:0000256" key="2">
    <source>
        <dbReference type="ARBA" id="ARBA00022679"/>
    </source>
</evidence>
<evidence type="ECO:0000259" key="6">
    <source>
        <dbReference type="SMART" id="SM00563"/>
    </source>
</evidence>
<name>A0ABQ9FJN8_TEGGR</name>
<proteinExistence type="inferred from homology"/>
<protein>
    <recommendedName>
        <fullName evidence="6">Phospholipid/glycerol acyltransferase domain-containing protein</fullName>
    </recommendedName>
</protein>
<feature type="region of interest" description="Disordered" evidence="5">
    <location>
        <begin position="1"/>
        <end position="40"/>
    </location>
</feature>
<evidence type="ECO:0000256" key="3">
    <source>
        <dbReference type="ARBA" id="ARBA00023136"/>
    </source>
</evidence>
<comment type="similarity">
    <text evidence="1">Belongs to the GPAT/DAPAT family.</text>
</comment>
<dbReference type="PANTHER" id="PTHR12563:SF23">
    <property type="entry name" value="BCDNA.GH07066"/>
    <property type="match status" value="1"/>
</dbReference>
<comment type="caution">
    <text evidence="7">The sequence shown here is derived from an EMBL/GenBank/DDBJ whole genome shotgun (WGS) entry which is preliminary data.</text>
</comment>
<evidence type="ECO:0000256" key="4">
    <source>
        <dbReference type="ARBA" id="ARBA00023315"/>
    </source>
</evidence>
<dbReference type="EMBL" id="JARBDR010000246">
    <property type="protein sequence ID" value="KAJ8316861.1"/>
    <property type="molecule type" value="Genomic_DNA"/>
</dbReference>
<feature type="compositionally biased region" description="Low complexity" evidence="5">
    <location>
        <begin position="401"/>
        <end position="414"/>
    </location>
</feature>
<dbReference type="CDD" id="cd07993">
    <property type="entry name" value="LPLAT_DHAPAT-like"/>
    <property type="match status" value="1"/>
</dbReference>
<evidence type="ECO:0000256" key="1">
    <source>
        <dbReference type="ARBA" id="ARBA00007937"/>
    </source>
</evidence>
<dbReference type="InterPro" id="IPR002123">
    <property type="entry name" value="Plipid/glycerol_acylTrfase"/>
</dbReference>
<dbReference type="SUPFAM" id="SSF69593">
    <property type="entry name" value="Glycerol-3-phosphate (1)-acyltransferase"/>
    <property type="match status" value="1"/>
</dbReference>
<feature type="region of interest" description="Disordered" evidence="5">
    <location>
        <begin position="401"/>
        <end position="425"/>
    </location>
</feature>
<dbReference type="InterPro" id="IPR041728">
    <property type="entry name" value="GPAT/DHAPAT_LPLAT"/>
</dbReference>
<dbReference type="SMART" id="SM00563">
    <property type="entry name" value="PlsC"/>
    <property type="match status" value="1"/>
</dbReference>
<sequence length="467" mass="52973">MPRSREMKTSKVGKRGPPQQFLSGDSNPQTVKEHNSSRLSNRIIDEGRKRWKDKYGENIRPTAHRKTRQKRRVVTALPEETVTASVIAQFKTTPMVTAESLITTRPFMGQCCNCLPNSQKDFITSSTTTEGIKDICNVRNEIRGNSFAERHFETVVYALRKRMFKHYADVSLATLTSPRVVEAVQQQKQLLEAESENVSLLQKIEKKPEKILDAMKASISNHLVRFTGWFLLKCLPLFLQSVQVHKGEIEMIKKAHERGLPLIYLPLHRSHLDYILITFILCMQDMKAPYVAAGDNLNIPLFRKLDRQKGQKDFIYRAVLHSYMQELLKCGDSLEFFIEGGRSRSGKTYTPKAGLLSIVVETLMEGLVEDVYIVPVSISYERILDGNFNSEQLEYMQVNQPISSSPANSDNASDQENSSDETQQLADVLPLRSSSSCSSLYGTDVVVEEQRQLIKKLAEHLVSTAQL</sequence>
<feature type="domain" description="Phospholipid/glycerol acyltransferase" evidence="6">
    <location>
        <begin position="262"/>
        <end position="381"/>
    </location>
</feature>
<feature type="compositionally biased region" description="Polar residues" evidence="5">
    <location>
        <begin position="20"/>
        <end position="30"/>
    </location>
</feature>
<evidence type="ECO:0000256" key="5">
    <source>
        <dbReference type="SAM" id="MobiDB-lite"/>
    </source>
</evidence>
<accession>A0ABQ9FJN8</accession>
<evidence type="ECO:0000313" key="8">
    <source>
        <dbReference type="Proteomes" id="UP001217089"/>
    </source>
</evidence>
<gene>
    <name evidence="7" type="ORF">KUTeg_004765</name>
</gene>
<dbReference type="PANTHER" id="PTHR12563">
    <property type="entry name" value="GLYCEROL-3-PHOSPHATE ACYLTRANSFERASE"/>
    <property type="match status" value="1"/>
</dbReference>
<reference evidence="7 8" key="1">
    <citation type="submission" date="2022-12" db="EMBL/GenBank/DDBJ databases">
        <title>Chromosome-level genome of Tegillarca granosa.</title>
        <authorList>
            <person name="Kim J."/>
        </authorList>
    </citation>
    <scope>NUCLEOTIDE SEQUENCE [LARGE SCALE GENOMIC DNA]</scope>
    <source>
        <strain evidence="7">Teg-2019</strain>
        <tissue evidence="7">Adductor muscle</tissue>
    </source>
</reference>
<evidence type="ECO:0000313" key="7">
    <source>
        <dbReference type="EMBL" id="KAJ8316861.1"/>
    </source>
</evidence>
<dbReference type="InterPro" id="IPR022284">
    <property type="entry name" value="GPAT/DHAPAT"/>
</dbReference>
<keyword evidence="4" id="KW-0012">Acyltransferase</keyword>
<dbReference type="Proteomes" id="UP001217089">
    <property type="component" value="Unassembled WGS sequence"/>
</dbReference>
<dbReference type="Pfam" id="PF01553">
    <property type="entry name" value="Acyltransferase"/>
    <property type="match status" value="1"/>
</dbReference>
<keyword evidence="3" id="KW-0472">Membrane</keyword>
<keyword evidence="2" id="KW-0808">Transferase</keyword>
<organism evidence="7 8">
    <name type="scientific">Tegillarca granosa</name>
    <name type="common">Malaysian cockle</name>
    <name type="synonym">Anadara granosa</name>
    <dbReference type="NCBI Taxonomy" id="220873"/>
    <lineage>
        <taxon>Eukaryota</taxon>
        <taxon>Metazoa</taxon>
        <taxon>Spiralia</taxon>
        <taxon>Lophotrochozoa</taxon>
        <taxon>Mollusca</taxon>
        <taxon>Bivalvia</taxon>
        <taxon>Autobranchia</taxon>
        <taxon>Pteriomorphia</taxon>
        <taxon>Arcoida</taxon>
        <taxon>Arcoidea</taxon>
        <taxon>Arcidae</taxon>
        <taxon>Tegillarca</taxon>
    </lineage>
</organism>
<keyword evidence="8" id="KW-1185">Reference proteome</keyword>